<evidence type="ECO:0000256" key="1">
    <source>
        <dbReference type="SAM" id="MobiDB-lite"/>
    </source>
</evidence>
<feature type="region of interest" description="Disordered" evidence="1">
    <location>
        <begin position="1"/>
        <end position="28"/>
    </location>
</feature>
<dbReference type="EMBL" id="KF686739">
    <property type="protein sequence ID" value="AGW47730.1"/>
    <property type="molecule type" value="Genomic_DNA"/>
</dbReference>
<dbReference type="AlphaFoldDB" id="A0A023INE0"/>
<name>A0A023INE0_HORVV</name>
<reference evidence="2" key="1">
    <citation type="journal article" date="2014" name="Funct. Integr. Genomics">
        <title>The barley Frost resistance-H2 locus.</title>
        <authorList>
            <person name="Pasquariello M."/>
            <person name="Barabaschi D."/>
            <person name="Himmelbach A."/>
            <person name="Steuernagel B."/>
            <person name="Ariyadasa R."/>
            <person name="Stein N."/>
            <person name="Gandolfi F."/>
            <person name="Tenedini E."/>
            <person name="Bernardis I."/>
            <person name="Tagliafico E."/>
            <person name="Pecchioni N."/>
            <person name="Francia E."/>
        </authorList>
    </citation>
    <scope>NUCLEOTIDE SEQUENCE</scope>
</reference>
<evidence type="ECO:0000313" key="2">
    <source>
        <dbReference type="EMBL" id="AGW47730.1"/>
    </source>
</evidence>
<accession>A0A023INE0</accession>
<sequence>MDEDEDDDGPINLKKSDDDKKTNEKIKREHEASTLWDKIDYMLQSNEVLLAKSLKTKIELAEKKAREKQERWKLLKEVEERKACVAENKTMANILAEENRIMTLNRNDMDDINKE</sequence>
<proteinExistence type="predicted"/>
<protein>
    <submittedName>
        <fullName evidence="2">Uncharacterized protein</fullName>
    </submittedName>
</protein>
<feature type="compositionally biased region" description="Basic and acidic residues" evidence="1">
    <location>
        <begin position="14"/>
        <end position="28"/>
    </location>
</feature>
<organism evidence="2">
    <name type="scientific">Hordeum vulgare subsp. vulgare</name>
    <name type="common">Domesticated barley</name>
    <dbReference type="NCBI Taxonomy" id="112509"/>
    <lineage>
        <taxon>Eukaryota</taxon>
        <taxon>Viridiplantae</taxon>
        <taxon>Streptophyta</taxon>
        <taxon>Embryophyta</taxon>
        <taxon>Tracheophyta</taxon>
        <taxon>Spermatophyta</taxon>
        <taxon>Magnoliopsida</taxon>
        <taxon>Liliopsida</taxon>
        <taxon>Poales</taxon>
        <taxon>Poaceae</taxon>
        <taxon>BOP clade</taxon>
        <taxon>Pooideae</taxon>
        <taxon>Triticodae</taxon>
        <taxon>Triticeae</taxon>
        <taxon>Hordeinae</taxon>
        <taxon>Hordeum</taxon>
    </lineage>
</organism>